<dbReference type="Pfam" id="PF05721">
    <property type="entry name" value="PhyH"/>
    <property type="match status" value="1"/>
</dbReference>
<name>A0A2Z4ABJ9_9BACT</name>
<evidence type="ECO:0000256" key="1">
    <source>
        <dbReference type="ARBA" id="ARBA00001954"/>
    </source>
</evidence>
<sequence length="301" mass="34022">MIFLSLRHNKLRVNIIYVPVQLGLTMTDLELFEFDRTGYLKIPELLSRDEVSCLRGAVDALISDAEKNLDLQPRVTAPSGAEYHRNNILGYHVSGSLGNRGSLLVEDFFNVDPTFDCLVNHNTTMSYIEAIVQDRPAINNSELRVRYPGNATGAHMGGPGSSKHRFRFIDNRVECMMVRMVYFLHDVSAKQGAFCVVPGTHKSNFRPPYLVDRLLPEDEPGMLALPAKMGDGILFTENLRHGGVTNYSTQVRKTLHIGFGPFWLKSQNIATMDSSPYILNRTLERYDNKQKQLFNTFPVPK</sequence>
<dbReference type="PANTHER" id="PTHR20883">
    <property type="entry name" value="PHYTANOYL-COA DIOXYGENASE DOMAIN CONTAINING 1"/>
    <property type="match status" value="1"/>
</dbReference>
<dbReference type="GO" id="GO:0016706">
    <property type="term" value="F:2-oxoglutarate-dependent dioxygenase activity"/>
    <property type="evidence" value="ECO:0007669"/>
    <property type="project" value="UniProtKB-ARBA"/>
</dbReference>
<evidence type="ECO:0008006" key="4">
    <source>
        <dbReference type="Google" id="ProtNLM"/>
    </source>
</evidence>
<dbReference type="Gene3D" id="2.60.120.620">
    <property type="entry name" value="q2cbj1_9rhob like domain"/>
    <property type="match status" value="1"/>
</dbReference>
<comment type="cofactor">
    <cofactor evidence="1">
        <name>Fe(2+)</name>
        <dbReference type="ChEBI" id="CHEBI:29033"/>
    </cofactor>
</comment>
<dbReference type="SUPFAM" id="SSF51197">
    <property type="entry name" value="Clavaminate synthase-like"/>
    <property type="match status" value="1"/>
</dbReference>
<evidence type="ECO:0000313" key="3">
    <source>
        <dbReference type="Proteomes" id="UP000247465"/>
    </source>
</evidence>
<evidence type="ECO:0000313" key="2">
    <source>
        <dbReference type="EMBL" id="AWT59211.1"/>
    </source>
</evidence>
<dbReference type="InterPro" id="IPR008775">
    <property type="entry name" value="Phytyl_CoA_dOase-like"/>
</dbReference>
<reference evidence="2 3" key="1">
    <citation type="submission" date="2018-06" db="EMBL/GenBank/DDBJ databases">
        <title>Draft Genome Sequence of a Novel Marine Bacterium Related to the Verrucomicrobia.</title>
        <authorList>
            <person name="Vosseberg J."/>
            <person name="Martijn J."/>
            <person name="Ettema T.J.G."/>
        </authorList>
    </citation>
    <scope>NUCLEOTIDE SEQUENCE [LARGE SCALE GENOMIC DNA]</scope>
    <source>
        <strain evidence="2">TARA_B100001123</strain>
    </source>
</reference>
<dbReference type="KEGG" id="mtar:DF168_00392"/>
<proteinExistence type="predicted"/>
<protein>
    <recommendedName>
        <fullName evidence="4">Phytanoyl-CoA dioxygenase family protein</fullName>
    </recommendedName>
</protein>
<gene>
    <name evidence="2" type="ORF">DF168_00392</name>
</gene>
<organism evidence="2 3">
    <name type="scientific">Candidatus Moanibacter tarae</name>
    <dbReference type="NCBI Taxonomy" id="2200854"/>
    <lineage>
        <taxon>Bacteria</taxon>
        <taxon>Pseudomonadati</taxon>
        <taxon>Verrucomicrobiota</taxon>
        <taxon>Opitutia</taxon>
        <taxon>Puniceicoccales</taxon>
        <taxon>Puniceicoccales incertae sedis</taxon>
        <taxon>Candidatus Moanibacter</taxon>
    </lineage>
</organism>
<dbReference type="Proteomes" id="UP000247465">
    <property type="component" value="Chromosome"/>
</dbReference>
<dbReference type="PANTHER" id="PTHR20883:SF48">
    <property type="entry name" value="ECTOINE DIOXYGENASE"/>
    <property type="match status" value="1"/>
</dbReference>
<dbReference type="EMBL" id="CP029803">
    <property type="protein sequence ID" value="AWT59211.1"/>
    <property type="molecule type" value="Genomic_DNA"/>
</dbReference>
<dbReference type="GO" id="GO:0005506">
    <property type="term" value="F:iron ion binding"/>
    <property type="evidence" value="ECO:0007669"/>
    <property type="project" value="UniProtKB-ARBA"/>
</dbReference>
<accession>A0A2Z4ABJ9</accession>
<dbReference type="AlphaFoldDB" id="A0A2Z4ABJ9"/>